<name>A0A345YET0_9SPHN</name>
<organism evidence="1 2">
    <name type="scientific">Erythrobacter aureus</name>
    <dbReference type="NCBI Taxonomy" id="2182384"/>
    <lineage>
        <taxon>Bacteria</taxon>
        <taxon>Pseudomonadati</taxon>
        <taxon>Pseudomonadota</taxon>
        <taxon>Alphaproteobacteria</taxon>
        <taxon>Sphingomonadales</taxon>
        <taxon>Erythrobacteraceae</taxon>
        <taxon>Erythrobacter/Porphyrobacter group</taxon>
        <taxon>Erythrobacter</taxon>
    </lineage>
</organism>
<dbReference type="EMBL" id="CP031357">
    <property type="protein sequence ID" value="AXK42432.1"/>
    <property type="molecule type" value="Genomic_DNA"/>
</dbReference>
<gene>
    <name evidence="1" type="ORF">DVR09_08895</name>
</gene>
<proteinExistence type="predicted"/>
<evidence type="ECO:0000313" key="1">
    <source>
        <dbReference type="EMBL" id="AXK42432.1"/>
    </source>
</evidence>
<dbReference type="AlphaFoldDB" id="A0A345YET0"/>
<reference evidence="2" key="1">
    <citation type="submission" date="2018-07" db="EMBL/GenBank/DDBJ databases">
        <title>Genome sequence of Erythrobacter strain YH-07, an antagonistic bacterium isolated from Yellow Sea.</title>
        <authorList>
            <person name="Tang T."/>
            <person name="Liu Q."/>
            <person name="Sun X."/>
        </authorList>
    </citation>
    <scope>NUCLEOTIDE SEQUENCE [LARGE SCALE GENOMIC DNA]</scope>
    <source>
        <strain evidence="2">YH-07</strain>
    </source>
</reference>
<dbReference type="OrthoDB" id="7410701at2"/>
<dbReference type="RefSeq" id="WP_115416613.1">
    <property type="nucleotide sequence ID" value="NZ_CP031357.1"/>
</dbReference>
<dbReference type="Proteomes" id="UP000254508">
    <property type="component" value="Chromosome"/>
</dbReference>
<accession>A0A345YET0</accession>
<protein>
    <submittedName>
        <fullName evidence="1">Uncharacterized protein</fullName>
    </submittedName>
</protein>
<dbReference type="KEGG" id="err:DVR09_08895"/>
<keyword evidence="2" id="KW-1185">Reference proteome</keyword>
<evidence type="ECO:0000313" key="2">
    <source>
        <dbReference type="Proteomes" id="UP000254508"/>
    </source>
</evidence>
<sequence>MNSERIQNALDRIDRALARIETQAALKAHSPVSSGPTNAELVARHEALRESVAASISELDGLIKGLEA</sequence>